<dbReference type="SMART" id="SM00415">
    <property type="entry name" value="HSF"/>
    <property type="match status" value="1"/>
</dbReference>
<name>A0A4V1J460_9FUNG</name>
<comment type="subcellular location">
    <subcellularLocation>
        <location evidence="1">Nucleus</location>
    </subcellularLocation>
</comment>
<dbReference type="FunFam" id="1.10.10.10:FF:000027">
    <property type="entry name" value="Heat shock transcription factor 1"/>
    <property type="match status" value="1"/>
</dbReference>
<protein>
    <submittedName>
        <fullName evidence="9">HSF-type DNA-binding-domain-containing protein</fullName>
    </submittedName>
</protein>
<keyword evidence="6" id="KW-0539">Nucleus</keyword>
<evidence type="ECO:0000256" key="3">
    <source>
        <dbReference type="ARBA" id="ARBA00023015"/>
    </source>
</evidence>
<comment type="similarity">
    <text evidence="2 7">Belongs to the HSF family.</text>
</comment>
<keyword evidence="3" id="KW-0805">Transcription regulation</keyword>
<dbReference type="Gene3D" id="1.10.10.10">
    <property type="entry name" value="Winged helix-like DNA-binding domain superfamily/Winged helix DNA-binding domain"/>
    <property type="match status" value="1"/>
</dbReference>
<feature type="domain" description="HSF-type DNA-binding" evidence="8">
    <location>
        <begin position="30"/>
        <end position="133"/>
    </location>
</feature>
<evidence type="ECO:0000256" key="7">
    <source>
        <dbReference type="RuleBase" id="RU004020"/>
    </source>
</evidence>
<dbReference type="EMBL" id="ML003206">
    <property type="protein sequence ID" value="RKP34429.1"/>
    <property type="molecule type" value="Genomic_DNA"/>
</dbReference>
<gene>
    <name evidence="9" type="ORF">BJ085DRAFT_11697</name>
</gene>
<dbReference type="SUPFAM" id="SSF46785">
    <property type="entry name" value="Winged helix' DNA-binding domain"/>
    <property type="match status" value="1"/>
</dbReference>
<dbReference type="InterPro" id="IPR036390">
    <property type="entry name" value="WH_DNA-bd_sf"/>
</dbReference>
<dbReference type="InterPro" id="IPR000232">
    <property type="entry name" value="HSF_DNA-bd"/>
</dbReference>
<dbReference type="Proteomes" id="UP000268162">
    <property type="component" value="Unassembled WGS sequence"/>
</dbReference>
<proteinExistence type="inferred from homology"/>
<organism evidence="9 10">
    <name type="scientific">Dimargaris cristalligena</name>
    <dbReference type="NCBI Taxonomy" id="215637"/>
    <lineage>
        <taxon>Eukaryota</taxon>
        <taxon>Fungi</taxon>
        <taxon>Fungi incertae sedis</taxon>
        <taxon>Zoopagomycota</taxon>
        <taxon>Kickxellomycotina</taxon>
        <taxon>Dimargaritomycetes</taxon>
        <taxon>Dimargaritales</taxon>
        <taxon>Dimargaritaceae</taxon>
        <taxon>Dimargaris</taxon>
    </lineage>
</organism>
<reference evidence="10" key="1">
    <citation type="journal article" date="2018" name="Nat. Microbiol.">
        <title>Leveraging single-cell genomics to expand the fungal tree of life.</title>
        <authorList>
            <person name="Ahrendt S.R."/>
            <person name="Quandt C.A."/>
            <person name="Ciobanu D."/>
            <person name="Clum A."/>
            <person name="Salamov A."/>
            <person name="Andreopoulos B."/>
            <person name="Cheng J.F."/>
            <person name="Woyke T."/>
            <person name="Pelin A."/>
            <person name="Henrissat B."/>
            <person name="Reynolds N.K."/>
            <person name="Benny G.L."/>
            <person name="Smith M.E."/>
            <person name="James T.Y."/>
            <person name="Grigoriev I.V."/>
        </authorList>
    </citation>
    <scope>NUCLEOTIDE SEQUENCE [LARGE SCALE GENOMIC DNA]</scope>
    <source>
        <strain evidence="10">RSA 468</strain>
    </source>
</reference>
<dbReference type="AlphaFoldDB" id="A0A4V1J460"/>
<dbReference type="GO" id="GO:0005634">
    <property type="term" value="C:nucleus"/>
    <property type="evidence" value="ECO:0007669"/>
    <property type="project" value="UniProtKB-SubCell"/>
</dbReference>
<evidence type="ECO:0000256" key="6">
    <source>
        <dbReference type="ARBA" id="ARBA00023242"/>
    </source>
</evidence>
<dbReference type="PRINTS" id="PR00056">
    <property type="entry name" value="HSFDOMAIN"/>
</dbReference>
<feature type="non-terminal residue" evidence="9">
    <location>
        <position position="1"/>
    </location>
</feature>
<evidence type="ECO:0000259" key="8">
    <source>
        <dbReference type="SMART" id="SM00415"/>
    </source>
</evidence>
<dbReference type="GO" id="GO:0043565">
    <property type="term" value="F:sequence-specific DNA binding"/>
    <property type="evidence" value="ECO:0007669"/>
    <property type="project" value="InterPro"/>
</dbReference>
<evidence type="ECO:0000256" key="5">
    <source>
        <dbReference type="ARBA" id="ARBA00023163"/>
    </source>
</evidence>
<dbReference type="Pfam" id="PF00447">
    <property type="entry name" value="HSF_DNA-bind"/>
    <property type="match status" value="1"/>
</dbReference>
<dbReference type="GO" id="GO:0003700">
    <property type="term" value="F:DNA-binding transcription factor activity"/>
    <property type="evidence" value="ECO:0007669"/>
    <property type="project" value="InterPro"/>
</dbReference>
<evidence type="ECO:0000313" key="9">
    <source>
        <dbReference type="EMBL" id="RKP34429.1"/>
    </source>
</evidence>
<feature type="non-terminal residue" evidence="9">
    <location>
        <position position="141"/>
    </location>
</feature>
<dbReference type="STRING" id="215637.A0A4V1J460"/>
<keyword evidence="5" id="KW-0804">Transcription</keyword>
<keyword evidence="4 9" id="KW-0238">DNA-binding</keyword>
<evidence type="ECO:0000256" key="1">
    <source>
        <dbReference type="ARBA" id="ARBA00004123"/>
    </source>
</evidence>
<evidence type="ECO:0000256" key="2">
    <source>
        <dbReference type="ARBA" id="ARBA00006403"/>
    </source>
</evidence>
<dbReference type="PANTHER" id="PTHR10015:SF427">
    <property type="entry name" value="HEAT SHOCK FACTOR PROTEIN"/>
    <property type="match status" value="1"/>
</dbReference>
<evidence type="ECO:0000256" key="4">
    <source>
        <dbReference type="ARBA" id="ARBA00023125"/>
    </source>
</evidence>
<dbReference type="PANTHER" id="PTHR10015">
    <property type="entry name" value="HEAT SHOCK TRANSCRIPTION FACTOR"/>
    <property type="match status" value="1"/>
</dbReference>
<evidence type="ECO:0000313" key="10">
    <source>
        <dbReference type="Proteomes" id="UP000268162"/>
    </source>
</evidence>
<dbReference type="InterPro" id="IPR036388">
    <property type="entry name" value="WH-like_DNA-bd_sf"/>
</dbReference>
<accession>A0A4V1J460</accession>
<keyword evidence="10" id="KW-1185">Reference proteome</keyword>
<sequence>RPGPMASLAQIKANLSPEPLAPGIIPVQRNQAAFINKLYTIIEATENQKLIHWSPCGQKFTVTNHNELAKTVLPRYFKHGNWQSFVRQLNMYGFHKVNDVFHANATNDTQIWEFKHPEFLHGRPDLLNNIKRRTPKASASN</sequence>